<comment type="caution">
    <text evidence="4">The sequence shown here is derived from an EMBL/GenBank/DDBJ whole genome shotgun (WGS) entry which is preliminary data.</text>
</comment>
<dbReference type="InterPro" id="IPR000182">
    <property type="entry name" value="GNAT_dom"/>
</dbReference>
<dbReference type="OrthoDB" id="9803907at2"/>
<evidence type="ECO:0000313" key="5">
    <source>
        <dbReference type="Proteomes" id="UP000192815"/>
    </source>
</evidence>
<gene>
    <name evidence="4" type="ORF">BZK31_09415</name>
</gene>
<dbReference type="STRING" id="1958950.BZK31_09415"/>
<feature type="domain" description="N-acetyltransferase" evidence="3">
    <location>
        <begin position="18"/>
        <end position="153"/>
    </location>
</feature>
<keyword evidence="1" id="KW-0808">Transferase</keyword>
<name>A0A1X0N9B2_9PSED</name>
<dbReference type="Proteomes" id="UP000192815">
    <property type="component" value="Unassembled WGS sequence"/>
</dbReference>
<dbReference type="CDD" id="cd04301">
    <property type="entry name" value="NAT_SF"/>
    <property type="match status" value="1"/>
</dbReference>
<dbReference type="PROSITE" id="PS51186">
    <property type="entry name" value="GNAT"/>
    <property type="match status" value="1"/>
</dbReference>
<dbReference type="SUPFAM" id="SSF55729">
    <property type="entry name" value="Acyl-CoA N-acyltransferases (Nat)"/>
    <property type="match status" value="1"/>
</dbReference>
<dbReference type="PANTHER" id="PTHR43420">
    <property type="entry name" value="ACETYLTRANSFERASE"/>
    <property type="match status" value="1"/>
</dbReference>
<keyword evidence="2" id="KW-0012">Acyltransferase</keyword>
<dbReference type="Gene3D" id="3.40.630.30">
    <property type="match status" value="1"/>
</dbReference>
<dbReference type="EMBL" id="MUIO01000025">
    <property type="protein sequence ID" value="ORC59726.1"/>
    <property type="molecule type" value="Genomic_DNA"/>
</dbReference>
<sequence>MRRGLDGPVAKAQWPASIIVAPFSLRQATTVHGLLSSGYQDGSGSVAQYAEWLSAFEHDPEFNPSLCFLAMHEGIAVGVVACWTSAFIKDLVVHADYRHRGIGTALLNHLFAHLRQQGEGCVDLKVVENNLGARRLYEKSGMSYVSRLPVVPV</sequence>
<dbReference type="AlphaFoldDB" id="A0A1X0N9B2"/>
<evidence type="ECO:0000313" key="4">
    <source>
        <dbReference type="EMBL" id="ORC59726.1"/>
    </source>
</evidence>
<dbReference type="GO" id="GO:0016747">
    <property type="term" value="F:acyltransferase activity, transferring groups other than amino-acyl groups"/>
    <property type="evidence" value="ECO:0007669"/>
    <property type="project" value="InterPro"/>
</dbReference>
<protein>
    <submittedName>
        <fullName evidence="4">GNAT family N-acetyltransferase</fullName>
    </submittedName>
</protein>
<evidence type="ECO:0000259" key="3">
    <source>
        <dbReference type="PROSITE" id="PS51186"/>
    </source>
</evidence>
<dbReference type="InterPro" id="IPR016181">
    <property type="entry name" value="Acyl_CoA_acyltransferase"/>
</dbReference>
<proteinExistence type="predicted"/>
<dbReference type="InterPro" id="IPR050680">
    <property type="entry name" value="YpeA/RimI_acetyltransf"/>
</dbReference>
<evidence type="ECO:0000256" key="2">
    <source>
        <dbReference type="ARBA" id="ARBA00023315"/>
    </source>
</evidence>
<keyword evidence="5" id="KW-1185">Reference proteome</keyword>
<reference evidence="5" key="1">
    <citation type="submission" date="2017-02" db="EMBL/GenBank/DDBJ databases">
        <title>Pseudomonas floridae sp. nov., a novel pathogenic bacterial species isolated from tomato.</title>
        <authorList>
            <person name="Timilsina S."/>
            <person name="Vallad G.E."/>
            <person name="Jones J.B."/>
        </authorList>
    </citation>
    <scope>NUCLEOTIDE SEQUENCE [LARGE SCALE GENOMIC DNA]</scope>
    <source>
        <strain evidence="5">GEV388</strain>
    </source>
</reference>
<accession>A0A1X0N9B2</accession>
<organism evidence="4 5">
    <name type="scientific">Pseudomonas floridensis</name>
    <dbReference type="NCBI Taxonomy" id="1958950"/>
    <lineage>
        <taxon>Bacteria</taxon>
        <taxon>Pseudomonadati</taxon>
        <taxon>Pseudomonadota</taxon>
        <taxon>Gammaproteobacteria</taxon>
        <taxon>Pseudomonadales</taxon>
        <taxon>Pseudomonadaceae</taxon>
        <taxon>Pseudomonas</taxon>
    </lineage>
</organism>
<evidence type="ECO:0000256" key="1">
    <source>
        <dbReference type="ARBA" id="ARBA00022679"/>
    </source>
</evidence>
<dbReference type="RefSeq" id="WP_083182425.1">
    <property type="nucleotide sequence ID" value="NZ_CBCRZR010000001.1"/>
</dbReference>
<dbReference type="Pfam" id="PF00583">
    <property type="entry name" value="Acetyltransf_1"/>
    <property type="match status" value="1"/>
</dbReference>